<feature type="non-terminal residue" evidence="2">
    <location>
        <position position="236"/>
    </location>
</feature>
<reference evidence="2" key="1">
    <citation type="journal article" date="2014" name="Front. Microbiol.">
        <title>High frequency of phylogenetically diverse reductive dehalogenase-homologous genes in deep subseafloor sedimentary metagenomes.</title>
        <authorList>
            <person name="Kawai M."/>
            <person name="Futagami T."/>
            <person name="Toyoda A."/>
            <person name="Takaki Y."/>
            <person name="Nishi S."/>
            <person name="Hori S."/>
            <person name="Arai W."/>
            <person name="Tsubouchi T."/>
            <person name="Morono Y."/>
            <person name="Uchiyama I."/>
            <person name="Ito T."/>
            <person name="Fujiyama A."/>
            <person name="Inagaki F."/>
            <person name="Takami H."/>
        </authorList>
    </citation>
    <scope>NUCLEOTIDE SEQUENCE</scope>
    <source>
        <strain evidence="2">Expedition CK06-06</strain>
    </source>
</reference>
<dbReference type="GO" id="GO:0030145">
    <property type="term" value="F:manganese ion binding"/>
    <property type="evidence" value="ECO:0007669"/>
    <property type="project" value="TreeGrafter"/>
</dbReference>
<dbReference type="GO" id="GO:0033993">
    <property type="term" value="P:response to lipid"/>
    <property type="evidence" value="ECO:0007669"/>
    <property type="project" value="TreeGrafter"/>
</dbReference>
<dbReference type="GO" id="GO:0042594">
    <property type="term" value="P:response to starvation"/>
    <property type="evidence" value="ECO:0007669"/>
    <property type="project" value="TreeGrafter"/>
</dbReference>
<organism evidence="2">
    <name type="scientific">marine sediment metagenome</name>
    <dbReference type="NCBI Taxonomy" id="412755"/>
    <lineage>
        <taxon>unclassified sequences</taxon>
        <taxon>metagenomes</taxon>
        <taxon>ecological metagenomes</taxon>
    </lineage>
</organism>
<dbReference type="GO" id="GO:0004613">
    <property type="term" value="F:phosphoenolpyruvate carboxykinase (GTP) activity"/>
    <property type="evidence" value="ECO:0007669"/>
    <property type="project" value="TreeGrafter"/>
</dbReference>
<dbReference type="GO" id="GO:0006107">
    <property type="term" value="P:oxaloacetate metabolic process"/>
    <property type="evidence" value="ECO:0007669"/>
    <property type="project" value="TreeGrafter"/>
</dbReference>
<dbReference type="GO" id="GO:0019543">
    <property type="term" value="P:propionate catabolic process"/>
    <property type="evidence" value="ECO:0007669"/>
    <property type="project" value="TreeGrafter"/>
</dbReference>
<evidence type="ECO:0000259" key="1">
    <source>
        <dbReference type="Pfam" id="PF00821"/>
    </source>
</evidence>
<dbReference type="InterPro" id="IPR013035">
    <property type="entry name" value="PEP_carboxykinase_C"/>
</dbReference>
<dbReference type="GO" id="GO:0006094">
    <property type="term" value="P:gluconeogenesis"/>
    <property type="evidence" value="ECO:0007669"/>
    <property type="project" value="InterPro"/>
</dbReference>
<comment type="caution">
    <text evidence="2">The sequence shown here is derived from an EMBL/GenBank/DDBJ whole genome shotgun (WGS) entry which is preliminary data.</text>
</comment>
<dbReference type="GO" id="GO:0005525">
    <property type="term" value="F:GTP binding"/>
    <property type="evidence" value="ECO:0007669"/>
    <property type="project" value="InterPro"/>
</dbReference>
<dbReference type="GO" id="GO:0071333">
    <property type="term" value="P:cellular response to glucose stimulus"/>
    <property type="evidence" value="ECO:0007669"/>
    <property type="project" value="TreeGrafter"/>
</dbReference>
<dbReference type="Gene3D" id="3.90.228.20">
    <property type="match status" value="1"/>
</dbReference>
<dbReference type="InterPro" id="IPR035077">
    <property type="entry name" value="PEP_carboxykinase_GTP_C"/>
</dbReference>
<gene>
    <name evidence="2" type="ORF">S01H1_67041</name>
</gene>
<dbReference type="AlphaFoldDB" id="X0XJ86"/>
<dbReference type="GO" id="GO:0046327">
    <property type="term" value="P:glycerol biosynthetic process from pyruvate"/>
    <property type="evidence" value="ECO:0007669"/>
    <property type="project" value="TreeGrafter"/>
</dbReference>
<dbReference type="InterPro" id="IPR008209">
    <property type="entry name" value="PEP_carboxykinase_GTP"/>
</dbReference>
<dbReference type="Pfam" id="PF00821">
    <property type="entry name" value="PEPCK_GTP"/>
    <property type="match status" value="1"/>
</dbReference>
<dbReference type="SUPFAM" id="SSF53795">
    <property type="entry name" value="PEP carboxykinase-like"/>
    <property type="match status" value="1"/>
</dbReference>
<proteinExistence type="predicted"/>
<name>X0XJ86_9ZZZZ</name>
<sequence length="236" mass="26070">MLEGETIVGDDIAYLRKIDGKIRAVNVERGIFGIIKDVNSEGDPTIYEALTAPGEIIFSNVLVTDKNQPYWIGKGGEAPTKGINYSGYWYIGKTDGSYEEITPSHKNARYTVRLSTLKNADPHFDNPEGVAISGIIYGGRDSDTSVPVEQSFDWVHGMLTKAATIESETTSATLGQEGVKKFNLMANLDFLSMPLGKYIMNNVKFIKGVENPPVIFSVNYFLKDKYGNYISGMKDK</sequence>
<feature type="domain" description="Phosphoenolpyruvate carboxykinase C-terminal P-loop" evidence="1">
    <location>
        <begin position="5"/>
        <end position="230"/>
    </location>
</feature>
<dbReference type="PANTHER" id="PTHR11561:SF0">
    <property type="entry name" value="PHOSPHOENOLPYRUVATE CARBOXYKINASE [GTP]-RELATED"/>
    <property type="match status" value="1"/>
</dbReference>
<evidence type="ECO:0000313" key="2">
    <source>
        <dbReference type="EMBL" id="GAG35412.1"/>
    </source>
</evidence>
<dbReference type="EMBL" id="BARS01044364">
    <property type="protein sequence ID" value="GAG35412.1"/>
    <property type="molecule type" value="Genomic_DNA"/>
</dbReference>
<accession>X0XJ86</accession>
<dbReference type="PANTHER" id="PTHR11561">
    <property type="entry name" value="PHOSPHOENOLPYRUVATE CARBOXYKINASE"/>
    <property type="match status" value="1"/>
</dbReference>
<protein>
    <recommendedName>
        <fullName evidence="1">Phosphoenolpyruvate carboxykinase C-terminal P-loop domain-containing protein</fullName>
    </recommendedName>
</protein>
<dbReference type="GO" id="GO:0005829">
    <property type="term" value="C:cytosol"/>
    <property type="evidence" value="ECO:0007669"/>
    <property type="project" value="TreeGrafter"/>
</dbReference>